<proteinExistence type="inferred from homology"/>
<keyword evidence="5 6" id="KW-0472">Membrane</keyword>
<dbReference type="GO" id="GO:0005886">
    <property type="term" value="C:plasma membrane"/>
    <property type="evidence" value="ECO:0007669"/>
    <property type="project" value="TreeGrafter"/>
</dbReference>
<keyword evidence="4 6" id="KW-1133">Transmembrane helix</keyword>
<evidence type="ECO:0000256" key="5">
    <source>
        <dbReference type="ARBA" id="ARBA00023136"/>
    </source>
</evidence>
<dbReference type="PANTHER" id="PTHR30028">
    <property type="entry name" value="UPF0014 INNER MEMBRANE PROTEIN YBBM-RELATED"/>
    <property type="match status" value="1"/>
</dbReference>
<keyword evidence="8" id="KW-1185">Reference proteome</keyword>
<feature type="transmembrane region" description="Helical" evidence="6">
    <location>
        <begin position="100"/>
        <end position="121"/>
    </location>
</feature>
<dbReference type="InterPro" id="IPR005226">
    <property type="entry name" value="UPF0014_fam"/>
</dbReference>
<feature type="transmembrane region" description="Helical" evidence="6">
    <location>
        <begin position="199"/>
        <end position="218"/>
    </location>
</feature>
<feature type="transmembrane region" description="Helical" evidence="6">
    <location>
        <begin position="133"/>
        <end position="155"/>
    </location>
</feature>
<comment type="subcellular location">
    <subcellularLocation>
        <location evidence="1">Membrane</location>
        <topology evidence="1">Multi-pass membrane protein</topology>
    </subcellularLocation>
</comment>
<sequence>MNSVAGTSPVLGWTNVSIGFCFILLDVLVSSVFKLGIASSLLVASVRCVVQLTIMGLFLEKVFASDSVLGVVGIVLVLNVLGAVEVTYNKAKGRFSYMFPLVLISMLCSTVPISILGTRFAMSQTRFWQPDQFIPIVGMTLGNAISSIGVGWNTVQKEFTDNKDKIETYLALGASRFEACKPVATGALKVSLLPIVNQLSVIGLISIPGMMTGAIIGGKPVDQAARLQMIIMFMIAATSTLAVVMSLFFACRTLIDDKHRIRVDRIDMRKPGFYRLRDATASKAWSAIRWKHRDSGGETQALLSGSR</sequence>
<feature type="transmembrane region" description="Helical" evidence="6">
    <location>
        <begin position="40"/>
        <end position="59"/>
    </location>
</feature>
<reference evidence="7" key="1">
    <citation type="journal article" date="2022" name="G3 (Bethesda)">
        <title>High quality genome of the basidiomycete yeast Dioszegia hungarica PDD-24b-2 isolated from cloud water.</title>
        <authorList>
            <person name="Jarrige D."/>
            <person name="Haridas S."/>
            <person name="Bleykasten-Grosshans C."/>
            <person name="Joly M."/>
            <person name="Nadalig T."/>
            <person name="Sancelme M."/>
            <person name="Vuilleumier S."/>
            <person name="Grigoriev I.V."/>
            <person name="Amato P."/>
            <person name="Bringel F."/>
        </authorList>
    </citation>
    <scope>NUCLEOTIDE SEQUENCE</scope>
    <source>
        <strain evidence="7">PDD-24b-2</strain>
    </source>
</reference>
<comment type="caution">
    <text evidence="7">The sequence shown here is derived from an EMBL/GenBank/DDBJ whole genome shotgun (WGS) entry which is preliminary data.</text>
</comment>
<evidence type="ECO:0000256" key="1">
    <source>
        <dbReference type="ARBA" id="ARBA00004141"/>
    </source>
</evidence>
<name>A0AA38LS05_9TREE</name>
<dbReference type="EMBL" id="JAKWFO010000005">
    <property type="protein sequence ID" value="KAI9635172.1"/>
    <property type="molecule type" value="Genomic_DNA"/>
</dbReference>
<organism evidence="7 8">
    <name type="scientific">Dioszegia hungarica</name>
    <dbReference type="NCBI Taxonomy" id="4972"/>
    <lineage>
        <taxon>Eukaryota</taxon>
        <taxon>Fungi</taxon>
        <taxon>Dikarya</taxon>
        <taxon>Basidiomycota</taxon>
        <taxon>Agaricomycotina</taxon>
        <taxon>Tremellomycetes</taxon>
        <taxon>Tremellales</taxon>
        <taxon>Bulleribasidiaceae</taxon>
        <taxon>Dioszegia</taxon>
    </lineage>
</organism>
<dbReference type="RefSeq" id="XP_052944949.1">
    <property type="nucleotide sequence ID" value="XM_053092639.1"/>
</dbReference>
<evidence type="ECO:0000256" key="4">
    <source>
        <dbReference type="ARBA" id="ARBA00022989"/>
    </source>
</evidence>
<dbReference type="Pfam" id="PF03649">
    <property type="entry name" value="UPF0014"/>
    <property type="match status" value="1"/>
</dbReference>
<dbReference type="Proteomes" id="UP001164286">
    <property type="component" value="Unassembled WGS sequence"/>
</dbReference>
<dbReference type="PANTHER" id="PTHR30028:SF0">
    <property type="entry name" value="PROTEIN ALUMINUM SENSITIVE 3"/>
    <property type="match status" value="1"/>
</dbReference>
<comment type="similarity">
    <text evidence="2">Belongs to the UPF0014 family.</text>
</comment>
<evidence type="ECO:0000256" key="3">
    <source>
        <dbReference type="ARBA" id="ARBA00022692"/>
    </source>
</evidence>
<dbReference type="GeneID" id="77731844"/>
<keyword evidence="3 6" id="KW-0812">Transmembrane</keyword>
<dbReference type="AlphaFoldDB" id="A0AA38LS05"/>
<feature type="transmembrane region" description="Helical" evidence="6">
    <location>
        <begin position="12"/>
        <end position="33"/>
    </location>
</feature>
<evidence type="ECO:0000256" key="6">
    <source>
        <dbReference type="SAM" id="Phobius"/>
    </source>
</evidence>
<feature type="transmembrane region" description="Helical" evidence="6">
    <location>
        <begin position="230"/>
        <end position="255"/>
    </location>
</feature>
<accession>A0AA38LS05</accession>
<evidence type="ECO:0000256" key="2">
    <source>
        <dbReference type="ARBA" id="ARBA00005268"/>
    </source>
</evidence>
<gene>
    <name evidence="7" type="ORF">MKK02DRAFT_43850</name>
</gene>
<feature type="transmembrane region" description="Helical" evidence="6">
    <location>
        <begin position="71"/>
        <end position="88"/>
    </location>
</feature>
<protein>
    <submittedName>
        <fullName evidence="7">Uncharacterized protein</fullName>
    </submittedName>
</protein>
<evidence type="ECO:0000313" key="7">
    <source>
        <dbReference type="EMBL" id="KAI9635172.1"/>
    </source>
</evidence>
<evidence type="ECO:0000313" key="8">
    <source>
        <dbReference type="Proteomes" id="UP001164286"/>
    </source>
</evidence>